<dbReference type="InterPro" id="IPR004370">
    <property type="entry name" value="4-OT-like_dom"/>
</dbReference>
<evidence type="ECO:0000313" key="5">
    <source>
        <dbReference type="Proteomes" id="UP001168338"/>
    </source>
</evidence>
<dbReference type="Proteomes" id="UP001168338">
    <property type="component" value="Unassembled WGS sequence"/>
</dbReference>
<dbReference type="Gene3D" id="3.30.429.10">
    <property type="entry name" value="Macrophage Migration Inhibitory Factor"/>
    <property type="match status" value="1"/>
</dbReference>
<evidence type="ECO:0000256" key="1">
    <source>
        <dbReference type="ARBA" id="ARBA00006723"/>
    </source>
</evidence>
<sequence length="61" mass="6757">MPVVTIQMSKGKTLEQKRRLAEEITATITSTLGVSPDWVTILIEELDRENIAKSGKLLSES</sequence>
<dbReference type="PANTHER" id="PTHR35530:SF1">
    <property type="entry name" value="2-HYDROXYMUCONATE TAUTOMERASE"/>
    <property type="match status" value="1"/>
</dbReference>
<reference evidence="4" key="1">
    <citation type="submission" date="2019-05" db="EMBL/GenBank/DDBJ databases">
        <title>Methanoculleus sp. FWC-SCC1, a methanogenic archaeon isolated from deep marine cold seep.</title>
        <authorList>
            <person name="Chen Y.-W."/>
            <person name="Chen S.-C."/>
            <person name="Teng N.-H."/>
            <person name="Lai M.-C."/>
        </authorList>
    </citation>
    <scope>NUCLEOTIDE SEQUENCE</scope>
    <source>
        <strain evidence="4">FWC-SCC1</strain>
    </source>
</reference>
<dbReference type="SUPFAM" id="SSF55331">
    <property type="entry name" value="Tautomerase/MIF"/>
    <property type="match status" value="1"/>
</dbReference>
<dbReference type="Pfam" id="PF01361">
    <property type="entry name" value="Tautomerase"/>
    <property type="match status" value="1"/>
</dbReference>
<organism evidence="4 5">
    <name type="scientific">Methanoculleus frigidifontis</name>
    <dbReference type="NCBI Taxonomy" id="2584085"/>
    <lineage>
        <taxon>Archaea</taxon>
        <taxon>Methanobacteriati</taxon>
        <taxon>Methanobacteriota</taxon>
        <taxon>Stenosarchaea group</taxon>
        <taxon>Methanomicrobia</taxon>
        <taxon>Methanomicrobiales</taxon>
        <taxon>Methanomicrobiaceae</taxon>
        <taxon>Methanoculleus</taxon>
    </lineage>
</organism>
<dbReference type="RefSeq" id="WP_301664104.1">
    <property type="nucleotide sequence ID" value="NZ_VCYH01000005.1"/>
</dbReference>
<name>A0ABT8MAS2_9EURY</name>
<feature type="domain" description="4-oxalocrotonate tautomerase-like" evidence="3">
    <location>
        <begin position="2"/>
        <end position="59"/>
    </location>
</feature>
<proteinExistence type="inferred from homology"/>
<dbReference type="PANTHER" id="PTHR35530">
    <property type="entry name" value="TAUTOMERASE-RELATED"/>
    <property type="match status" value="1"/>
</dbReference>
<keyword evidence="5" id="KW-1185">Reference proteome</keyword>
<evidence type="ECO:0000259" key="3">
    <source>
        <dbReference type="Pfam" id="PF01361"/>
    </source>
</evidence>
<comment type="similarity">
    <text evidence="1">Belongs to the 4-oxalocrotonate tautomerase family.</text>
</comment>
<evidence type="ECO:0000256" key="2">
    <source>
        <dbReference type="ARBA" id="ARBA00023235"/>
    </source>
</evidence>
<gene>
    <name evidence="4" type="ORF">FGU65_08765</name>
</gene>
<accession>A0ABT8MAS2</accession>
<comment type="caution">
    <text evidence="4">The sequence shown here is derived from an EMBL/GenBank/DDBJ whole genome shotgun (WGS) entry which is preliminary data.</text>
</comment>
<keyword evidence="2" id="KW-0413">Isomerase</keyword>
<evidence type="ECO:0000313" key="4">
    <source>
        <dbReference type="EMBL" id="MDN7024976.1"/>
    </source>
</evidence>
<dbReference type="InterPro" id="IPR014347">
    <property type="entry name" value="Tautomerase/MIF_sf"/>
</dbReference>
<protein>
    <submittedName>
        <fullName evidence="4">4-oxalocrotonate tautomerase</fullName>
    </submittedName>
</protein>
<dbReference type="EMBL" id="VCYH01000005">
    <property type="protein sequence ID" value="MDN7024976.1"/>
    <property type="molecule type" value="Genomic_DNA"/>
</dbReference>